<proteinExistence type="predicted"/>
<dbReference type="PROSITE" id="PS50802">
    <property type="entry name" value="OTU"/>
    <property type="match status" value="1"/>
</dbReference>
<reference evidence="3 4" key="1">
    <citation type="submission" date="2018-11" db="EMBL/GenBank/DDBJ databases">
        <authorList>
            <consortium name="Pathogen Informatics"/>
        </authorList>
    </citation>
    <scope>NUCLEOTIDE SEQUENCE [LARGE SCALE GENOMIC DNA]</scope>
</reference>
<feature type="compositionally biased region" description="Low complexity" evidence="1">
    <location>
        <begin position="416"/>
        <end position="432"/>
    </location>
</feature>
<protein>
    <submittedName>
        <fullName evidence="5">OTU domain-containing protein</fullName>
    </submittedName>
</protein>
<name>A0A183GMC2_HELPZ</name>
<feature type="compositionally biased region" description="Basic and acidic residues" evidence="1">
    <location>
        <begin position="348"/>
        <end position="358"/>
    </location>
</feature>
<dbReference type="Gene3D" id="3.90.70.10">
    <property type="entry name" value="Cysteine proteinases"/>
    <property type="match status" value="1"/>
</dbReference>
<dbReference type="InterPro" id="IPR003323">
    <property type="entry name" value="OTU_dom"/>
</dbReference>
<keyword evidence="4" id="KW-1185">Reference proteome</keyword>
<dbReference type="SUPFAM" id="SSF54001">
    <property type="entry name" value="Cysteine proteinases"/>
    <property type="match status" value="1"/>
</dbReference>
<feature type="region of interest" description="Disordered" evidence="1">
    <location>
        <begin position="207"/>
        <end position="232"/>
    </location>
</feature>
<feature type="domain" description="OTU" evidence="2">
    <location>
        <begin position="500"/>
        <end position="561"/>
    </location>
</feature>
<evidence type="ECO:0000313" key="4">
    <source>
        <dbReference type="Proteomes" id="UP000050761"/>
    </source>
</evidence>
<dbReference type="Gene3D" id="3.90.70.80">
    <property type="match status" value="1"/>
</dbReference>
<reference evidence="5" key="2">
    <citation type="submission" date="2019-09" db="UniProtKB">
        <authorList>
            <consortium name="WormBaseParasite"/>
        </authorList>
    </citation>
    <scope>IDENTIFICATION</scope>
</reference>
<dbReference type="EMBL" id="UZAH01035541">
    <property type="protein sequence ID" value="VDP41351.1"/>
    <property type="molecule type" value="Genomic_DNA"/>
</dbReference>
<dbReference type="OrthoDB" id="5842923at2759"/>
<gene>
    <name evidence="3" type="ORF">HPBE_LOCUS23841</name>
</gene>
<feature type="compositionally biased region" description="Basic and acidic residues" evidence="1">
    <location>
        <begin position="376"/>
        <end position="400"/>
    </location>
</feature>
<evidence type="ECO:0000259" key="2">
    <source>
        <dbReference type="PROSITE" id="PS50802"/>
    </source>
</evidence>
<dbReference type="InterPro" id="IPR038765">
    <property type="entry name" value="Papain-like_cys_pep_sf"/>
</dbReference>
<organism evidence="4 5">
    <name type="scientific">Heligmosomoides polygyrus</name>
    <name type="common">Parasitic roundworm</name>
    <dbReference type="NCBI Taxonomy" id="6339"/>
    <lineage>
        <taxon>Eukaryota</taxon>
        <taxon>Metazoa</taxon>
        <taxon>Ecdysozoa</taxon>
        <taxon>Nematoda</taxon>
        <taxon>Chromadorea</taxon>
        <taxon>Rhabditida</taxon>
        <taxon>Rhabditina</taxon>
        <taxon>Rhabditomorpha</taxon>
        <taxon>Strongyloidea</taxon>
        <taxon>Heligmosomidae</taxon>
        <taxon>Heligmosomoides</taxon>
    </lineage>
</organism>
<sequence length="561" mass="62020">MTILLPRRLVVEVVTLEALKAAAGKELGSDPDFGSSVQQDAHEFLAKTLEILEKEALRLKKFSQPTSNGLAEKASSPSAEKYISPISSSRNPAGVFQHKIRDRYGCERCARASEMTNDAIDLTVTVSAGESIQKMIEHALAREEIEYKCDNCGPAGGSKVDEKIGVSRELFLKDLYVDSEVKRQEGVARQSVSQSLSHCIGNGTQNGYLENSGKASQMSAQEEGSVASQDEAMTTSSVSFLSTDQEENNDYLFETSRTSDKVEKSITASSSVALGEKTAAAATFPVSAPESSPLVQQRVALSPLKMNRSATVMLEKPVHREKENVFGGRKDVALGIEAEVVKQSGGYLKEDLPEKETHSSTSDTSEELEQDVNLLHIDDDVPKKRSRMDGAEDGQAKDRSASTPNRPDGLYARMITEPLRPSSRPSSTKPSEQPQLSTPSIEQISVLGEFEEKTTLIFRPVTEDVQKRWCSRFGFKYIGSPDLRKRTFGREVEFSLRDMPLSCEVRGDGNCLFRTLSWWITGGNEGQHFRLREKLVSFMAQYCTKFSSLLQSQQEMENHLQ</sequence>
<dbReference type="WBParaSite" id="HPBE_0002384201-mRNA-1">
    <property type="protein sequence ID" value="HPBE_0002384201-mRNA-1"/>
    <property type="gene ID" value="HPBE_0002384201"/>
</dbReference>
<accession>A0A183GMC2</accession>
<feature type="region of interest" description="Disordered" evidence="1">
    <location>
        <begin position="347"/>
        <end position="441"/>
    </location>
</feature>
<dbReference type="AlphaFoldDB" id="A0A183GMC2"/>
<dbReference type="Proteomes" id="UP000050761">
    <property type="component" value="Unassembled WGS sequence"/>
</dbReference>
<accession>A0A3P8DC72</accession>
<evidence type="ECO:0000313" key="5">
    <source>
        <dbReference type="WBParaSite" id="HPBE_0002384201-mRNA-1"/>
    </source>
</evidence>
<evidence type="ECO:0000256" key="1">
    <source>
        <dbReference type="SAM" id="MobiDB-lite"/>
    </source>
</evidence>
<evidence type="ECO:0000313" key="3">
    <source>
        <dbReference type="EMBL" id="VDP41351.1"/>
    </source>
</evidence>